<protein>
    <submittedName>
        <fullName evidence="1">Uncharacterized protein</fullName>
    </submittedName>
</protein>
<proteinExistence type="predicted"/>
<name>A0A4D6LGG0_VIGUN</name>
<evidence type="ECO:0000313" key="1">
    <source>
        <dbReference type="EMBL" id="QCD87593.1"/>
    </source>
</evidence>
<accession>A0A4D6LGG0</accession>
<keyword evidence="2" id="KW-1185">Reference proteome</keyword>
<organism evidence="1 2">
    <name type="scientific">Vigna unguiculata</name>
    <name type="common">Cowpea</name>
    <dbReference type="NCBI Taxonomy" id="3917"/>
    <lineage>
        <taxon>Eukaryota</taxon>
        <taxon>Viridiplantae</taxon>
        <taxon>Streptophyta</taxon>
        <taxon>Embryophyta</taxon>
        <taxon>Tracheophyta</taxon>
        <taxon>Spermatophyta</taxon>
        <taxon>Magnoliopsida</taxon>
        <taxon>eudicotyledons</taxon>
        <taxon>Gunneridae</taxon>
        <taxon>Pentapetalae</taxon>
        <taxon>rosids</taxon>
        <taxon>fabids</taxon>
        <taxon>Fabales</taxon>
        <taxon>Fabaceae</taxon>
        <taxon>Papilionoideae</taxon>
        <taxon>50 kb inversion clade</taxon>
        <taxon>NPAAA clade</taxon>
        <taxon>indigoferoid/millettioid clade</taxon>
        <taxon>Phaseoleae</taxon>
        <taxon>Vigna</taxon>
    </lineage>
</organism>
<sequence length="135" mass="15359">MATTMLFMFYISHSHQQHSPTRAQLKDSSCSSAIPSSTRGMPFRAQLEECHVLNPYPELNSRDTFQAQLKEHQQQNRLMGDTYRLALQLPDHLSGDTYRLTLPLPSAKHLSLHCHCNYRLMGLPLLSGASRLSIH</sequence>
<dbReference type="EMBL" id="CP039347">
    <property type="protein sequence ID" value="QCD87593.1"/>
    <property type="molecule type" value="Genomic_DNA"/>
</dbReference>
<gene>
    <name evidence="1" type="ORF">DEO72_LG3g2131</name>
</gene>
<dbReference type="AlphaFoldDB" id="A0A4D6LGG0"/>
<dbReference type="Proteomes" id="UP000501690">
    <property type="component" value="Linkage Group LG3"/>
</dbReference>
<reference evidence="1 2" key="1">
    <citation type="submission" date="2019-04" db="EMBL/GenBank/DDBJ databases">
        <title>An improved genome assembly and genetic linkage map for asparagus bean, Vigna unguiculata ssp. sesquipedialis.</title>
        <authorList>
            <person name="Xia Q."/>
            <person name="Zhang R."/>
            <person name="Dong Y."/>
        </authorList>
    </citation>
    <scope>NUCLEOTIDE SEQUENCE [LARGE SCALE GENOMIC DNA]</scope>
    <source>
        <tissue evidence="1">Leaf</tissue>
    </source>
</reference>
<evidence type="ECO:0000313" key="2">
    <source>
        <dbReference type="Proteomes" id="UP000501690"/>
    </source>
</evidence>